<protein>
    <submittedName>
        <fullName evidence="1">Uncharacterized protein</fullName>
    </submittedName>
</protein>
<evidence type="ECO:0000313" key="1">
    <source>
        <dbReference type="EMBL" id="KRT15203.1"/>
    </source>
</evidence>
<dbReference type="Proteomes" id="UP000051950">
    <property type="component" value="Unassembled WGS sequence"/>
</dbReference>
<sequence length="67" mass="7831">MDVGEIYLFAISSTMRYKFIKHIMQKKLYGKEKAVEIKEILQLKENLYPGRESNPLLIIDGSEIIQD</sequence>
<dbReference type="AlphaFoldDB" id="A0A0T5VMV4"/>
<reference evidence="1 2" key="1">
    <citation type="submission" date="2015-11" db="EMBL/GenBank/DDBJ databases">
        <title>Sequence of Pedobacter ginsenosidimutans.</title>
        <authorList>
            <person name="Carson E."/>
            <person name="Keyser V."/>
            <person name="Newman J."/>
            <person name="Miller J."/>
        </authorList>
    </citation>
    <scope>NUCLEOTIDE SEQUENCE [LARGE SCALE GENOMIC DNA]</scope>
    <source>
        <strain evidence="1 2">KACC 14530</strain>
    </source>
</reference>
<name>A0A0T5VMV4_9SPHI</name>
<keyword evidence="2" id="KW-1185">Reference proteome</keyword>
<dbReference type="EMBL" id="LMZQ01000011">
    <property type="protein sequence ID" value="KRT15203.1"/>
    <property type="molecule type" value="Genomic_DNA"/>
</dbReference>
<gene>
    <name evidence="1" type="ORF">ASU31_15200</name>
</gene>
<comment type="caution">
    <text evidence="1">The sequence shown here is derived from an EMBL/GenBank/DDBJ whole genome shotgun (WGS) entry which is preliminary data.</text>
</comment>
<proteinExistence type="predicted"/>
<accession>A0A0T5VMV4</accession>
<evidence type="ECO:0000313" key="2">
    <source>
        <dbReference type="Proteomes" id="UP000051950"/>
    </source>
</evidence>
<organism evidence="1 2">
    <name type="scientific">Pedobacter ginsenosidimutans</name>
    <dbReference type="NCBI Taxonomy" id="687842"/>
    <lineage>
        <taxon>Bacteria</taxon>
        <taxon>Pseudomonadati</taxon>
        <taxon>Bacteroidota</taxon>
        <taxon>Sphingobacteriia</taxon>
        <taxon>Sphingobacteriales</taxon>
        <taxon>Sphingobacteriaceae</taxon>
        <taxon>Pedobacter</taxon>
    </lineage>
</organism>